<evidence type="ECO:0000256" key="5">
    <source>
        <dbReference type="ARBA" id="ARBA00022692"/>
    </source>
</evidence>
<dbReference type="Pfam" id="PF01032">
    <property type="entry name" value="FecCD"/>
    <property type="match status" value="1"/>
</dbReference>
<comment type="subcellular location">
    <subcellularLocation>
        <location evidence="1">Cell membrane</location>
        <topology evidence="1">Multi-pass membrane protein</topology>
    </subcellularLocation>
</comment>
<evidence type="ECO:0000256" key="8">
    <source>
        <dbReference type="SAM" id="Phobius"/>
    </source>
</evidence>
<gene>
    <name evidence="9" type="ORF">EQ811_00510</name>
</gene>
<sequence>MMKRIRSIVIWLIILLISVLVSLCWDLGSLNDAFNQTILLKVRLPRVLEAMLTGATLTIAGHMFQTILNNPLADSFTLGLASGASLGSGLALFLGLSFLWVPFFSIAFSLITLVLVLGLTVILSRGYPIRVLIILGLMIGALFNALLYMLVLINPRKMNSIANYLFGGFASAEYHDVIIIALTMIVAMVILFSMKNGIKLLQVGELKSQSLGLNVQNVMFIVLAVSSMITAVVVAYVGIIGFIGMIVPQLLRRFYWQYELGTQMVLNLIVGSTVMVVADFIGGTMIQPVQIPASIIMALLGVPVLFYILFTQTKVLR</sequence>
<dbReference type="PANTHER" id="PTHR30472:SF25">
    <property type="entry name" value="ABC TRANSPORTER PERMEASE PROTEIN MJ0876-RELATED"/>
    <property type="match status" value="1"/>
</dbReference>
<evidence type="ECO:0000313" key="9">
    <source>
        <dbReference type="EMBL" id="TBW77587.1"/>
    </source>
</evidence>
<keyword evidence="4" id="KW-1003">Cell membrane</keyword>
<reference evidence="9 10" key="1">
    <citation type="journal article" date="2019" name="Sci. Transl. Med.">
        <title>Quorum sensing between bacterial species on the skin protects against epidermal injury in atopic dermatitis.</title>
        <authorList>
            <person name="Williams M.R."/>
        </authorList>
    </citation>
    <scope>NUCLEOTIDE SEQUENCE [LARGE SCALE GENOMIC DNA]</scope>
    <source>
        <strain evidence="9 10">H8</strain>
    </source>
</reference>
<feature type="transmembrane region" description="Helical" evidence="8">
    <location>
        <begin position="129"/>
        <end position="153"/>
    </location>
</feature>
<dbReference type="InterPro" id="IPR037294">
    <property type="entry name" value="ABC_BtuC-like"/>
</dbReference>
<evidence type="ECO:0000313" key="10">
    <source>
        <dbReference type="Proteomes" id="UP000291949"/>
    </source>
</evidence>
<keyword evidence="7 8" id="KW-0472">Membrane</keyword>
<feature type="transmembrane region" description="Helical" evidence="8">
    <location>
        <begin position="218"/>
        <end position="243"/>
    </location>
</feature>
<dbReference type="PANTHER" id="PTHR30472">
    <property type="entry name" value="FERRIC ENTEROBACTIN TRANSPORT SYSTEM PERMEASE PROTEIN"/>
    <property type="match status" value="1"/>
</dbReference>
<name>A0A7Z8E364_STACP</name>
<feature type="transmembrane region" description="Helical" evidence="8">
    <location>
        <begin position="264"/>
        <end position="285"/>
    </location>
</feature>
<feature type="transmembrane region" description="Helical" evidence="8">
    <location>
        <begin position="291"/>
        <end position="310"/>
    </location>
</feature>
<dbReference type="Gene3D" id="1.10.3470.10">
    <property type="entry name" value="ABC transporter involved in vitamin B12 uptake, BtuC"/>
    <property type="match status" value="1"/>
</dbReference>
<dbReference type="AlphaFoldDB" id="A0A7Z8E364"/>
<comment type="similarity">
    <text evidence="2">Belongs to the binding-protein-dependent transport system permease family. FecCD subfamily.</text>
</comment>
<dbReference type="EMBL" id="SCHC01000001">
    <property type="protein sequence ID" value="TBW77587.1"/>
    <property type="molecule type" value="Genomic_DNA"/>
</dbReference>
<comment type="caution">
    <text evidence="9">The sequence shown here is derived from an EMBL/GenBank/DDBJ whole genome shotgun (WGS) entry which is preliminary data.</text>
</comment>
<organism evidence="9 10">
    <name type="scientific">Staphylococcus capitis</name>
    <dbReference type="NCBI Taxonomy" id="29388"/>
    <lineage>
        <taxon>Bacteria</taxon>
        <taxon>Bacillati</taxon>
        <taxon>Bacillota</taxon>
        <taxon>Bacilli</taxon>
        <taxon>Bacillales</taxon>
        <taxon>Staphylococcaceae</taxon>
        <taxon>Staphylococcus</taxon>
    </lineage>
</organism>
<keyword evidence="5 8" id="KW-0812">Transmembrane</keyword>
<dbReference type="Proteomes" id="UP000291949">
    <property type="component" value="Unassembled WGS sequence"/>
</dbReference>
<dbReference type="GO" id="GO:0033214">
    <property type="term" value="P:siderophore-iron import into cell"/>
    <property type="evidence" value="ECO:0007669"/>
    <property type="project" value="TreeGrafter"/>
</dbReference>
<evidence type="ECO:0000256" key="4">
    <source>
        <dbReference type="ARBA" id="ARBA00022475"/>
    </source>
</evidence>
<accession>A0A7Z8E364</accession>
<evidence type="ECO:0000256" key="3">
    <source>
        <dbReference type="ARBA" id="ARBA00022448"/>
    </source>
</evidence>
<dbReference type="GO" id="GO:0022857">
    <property type="term" value="F:transmembrane transporter activity"/>
    <property type="evidence" value="ECO:0007669"/>
    <property type="project" value="InterPro"/>
</dbReference>
<dbReference type="SUPFAM" id="SSF81345">
    <property type="entry name" value="ABC transporter involved in vitamin B12 uptake, BtuC"/>
    <property type="match status" value="1"/>
</dbReference>
<dbReference type="InterPro" id="IPR000522">
    <property type="entry name" value="ABC_transptr_permease_BtuC"/>
</dbReference>
<keyword evidence="6 8" id="KW-1133">Transmembrane helix</keyword>
<evidence type="ECO:0000256" key="7">
    <source>
        <dbReference type="ARBA" id="ARBA00023136"/>
    </source>
</evidence>
<feature type="transmembrane region" description="Helical" evidence="8">
    <location>
        <begin position="103"/>
        <end position="123"/>
    </location>
</feature>
<protein>
    <submittedName>
        <fullName evidence="9">Iron ABC transporter permease</fullName>
    </submittedName>
</protein>
<feature type="transmembrane region" description="Helical" evidence="8">
    <location>
        <begin position="76"/>
        <end position="96"/>
    </location>
</feature>
<keyword evidence="3" id="KW-0813">Transport</keyword>
<dbReference type="CDD" id="cd06550">
    <property type="entry name" value="TM_ABC_iron-siderophores_like"/>
    <property type="match status" value="1"/>
</dbReference>
<evidence type="ECO:0000256" key="6">
    <source>
        <dbReference type="ARBA" id="ARBA00022989"/>
    </source>
</evidence>
<feature type="transmembrane region" description="Helical" evidence="8">
    <location>
        <begin position="174"/>
        <end position="198"/>
    </location>
</feature>
<proteinExistence type="inferred from homology"/>
<dbReference type="GO" id="GO:0005886">
    <property type="term" value="C:plasma membrane"/>
    <property type="evidence" value="ECO:0007669"/>
    <property type="project" value="UniProtKB-SubCell"/>
</dbReference>
<evidence type="ECO:0000256" key="1">
    <source>
        <dbReference type="ARBA" id="ARBA00004651"/>
    </source>
</evidence>
<evidence type="ECO:0000256" key="2">
    <source>
        <dbReference type="ARBA" id="ARBA00007935"/>
    </source>
</evidence>